<reference evidence="2 3" key="1">
    <citation type="journal article" date="2019" name="Int. J. Syst. Evol. Microbiol.">
        <title>The Global Catalogue of Microorganisms (GCM) 10K type strain sequencing project: providing services to taxonomists for standard genome sequencing and annotation.</title>
        <authorList>
            <consortium name="The Broad Institute Genomics Platform"/>
            <consortium name="The Broad Institute Genome Sequencing Center for Infectious Disease"/>
            <person name="Wu L."/>
            <person name="Ma J."/>
        </authorList>
    </citation>
    <scope>NUCLEOTIDE SEQUENCE [LARGE SCALE GENOMIC DNA]</scope>
    <source>
        <strain evidence="2 3">WLHS5</strain>
    </source>
</reference>
<proteinExistence type="predicted"/>
<evidence type="ECO:0000313" key="2">
    <source>
        <dbReference type="EMBL" id="MFC4541074.1"/>
    </source>
</evidence>
<dbReference type="PRINTS" id="PR00111">
    <property type="entry name" value="ABHYDROLASE"/>
</dbReference>
<dbReference type="RefSeq" id="WP_250139221.1">
    <property type="nucleotide sequence ID" value="NZ_JALIQP010000001.1"/>
</dbReference>
<dbReference type="EMBL" id="JBHSFA010000002">
    <property type="protein sequence ID" value="MFC4541074.1"/>
    <property type="molecule type" value="Genomic_DNA"/>
</dbReference>
<dbReference type="InterPro" id="IPR000073">
    <property type="entry name" value="AB_hydrolase_1"/>
</dbReference>
<dbReference type="SUPFAM" id="SSF53474">
    <property type="entry name" value="alpha/beta-Hydrolases"/>
    <property type="match status" value="1"/>
</dbReference>
<dbReference type="Pfam" id="PF12697">
    <property type="entry name" value="Abhydrolase_6"/>
    <property type="match status" value="1"/>
</dbReference>
<organism evidence="2 3">
    <name type="scientific">Halosolutus amylolyticus</name>
    <dbReference type="NCBI Taxonomy" id="2932267"/>
    <lineage>
        <taxon>Archaea</taxon>
        <taxon>Methanobacteriati</taxon>
        <taxon>Methanobacteriota</taxon>
        <taxon>Stenosarchaea group</taxon>
        <taxon>Halobacteria</taxon>
        <taxon>Halobacteriales</taxon>
        <taxon>Natrialbaceae</taxon>
        <taxon>Halosolutus</taxon>
    </lineage>
</organism>
<accession>A0ABD5PKY5</accession>
<evidence type="ECO:0000313" key="3">
    <source>
        <dbReference type="Proteomes" id="UP001595898"/>
    </source>
</evidence>
<dbReference type="PANTHER" id="PTHR43798:SF33">
    <property type="entry name" value="HYDROLASE, PUTATIVE (AFU_ORTHOLOGUE AFUA_2G14860)-RELATED"/>
    <property type="match status" value="1"/>
</dbReference>
<dbReference type="InterPro" id="IPR050266">
    <property type="entry name" value="AB_hydrolase_sf"/>
</dbReference>
<dbReference type="Proteomes" id="UP001595898">
    <property type="component" value="Unassembled WGS sequence"/>
</dbReference>
<protein>
    <submittedName>
        <fullName evidence="2">Alpha/beta fold hydrolase</fullName>
    </submittedName>
</protein>
<dbReference type="InterPro" id="IPR029058">
    <property type="entry name" value="AB_hydrolase_fold"/>
</dbReference>
<dbReference type="AlphaFoldDB" id="A0ABD5PKY5"/>
<dbReference type="Gene3D" id="3.40.50.1820">
    <property type="entry name" value="alpha/beta hydrolase"/>
    <property type="match status" value="1"/>
</dbReference>
<comment type="caution">
    <text evidence="2">The sequence shown here is derived from an EMBL/GenBank/DDBJ whole genome shotgun (WGS) entry which is preliminary data.</text>
</comment>
<dbReference type="PANTHER" id="PTHR43798">
    <property type="entry name" value="MONOACYLGLYCEROL LIPASE"/>
    <property type="match status" value="1"/>
</dbReference>
<feature type="domain" description="AB hydrolase-1" evidence="1">
    <location>
        <begin position="118"/>
        <end position="363"/>
    </location>
</feature>
<keyword evidence="2" id="KW-0378">Hydrolase</keyword>
<keyword evidence="3" id="KW-1185">Reference proteome</keyword>
<name>A0ABD5PKY5_9EURY</name>
<dbReference type="GO" id="GO:0016787">
    <property type="term" value="F:hydrolase activity"/>
    <property type="evidence" value="ECO:0007669"/>
    <property type="project" value="UniProtKB-KW"/>
</dbReference>
<evidence type="ECO:0000259" key="1">
    <source>
        <dbReference type="Pfam" id="PF12697"/>
    </source>
</evidence>
<gene>
    <name evidence="2" type="ORF">ACFO5R_03915</name>
</gene>
<sequence>MCRCNRKAVAVALELTYSSPYDAIDRPGTAIAGGVPARRRTVKTIECSVGDMNADGQVPRNESLSPADWPTAAERRYAELQIALADEYGVEIESRVVDTDDAGRVHYLEAGDPAGEPVLLLHGSSTSGATWLPMVPALADEYRLLLPDRPGRGLSAAPSYRDRELRSFLATYLVDLLDDLDVERPHVVGNSLGGLQAFLLALDHDRVDRLCLVGGPGGVTREFPLSFRLLTVRGVNRLLFWLAGRGDPVETTRERIANGIVGDPSAITETDYELWAANDEIPGNATSQRSYSTTAGSFTRMHPIFDISDEIVTIDRPTCFVWGSADALFAPEIGRPIAERMADASVHVLDGHGHVPFLEPGDETGTIVRAFLDGE</sequence>